<evidence type="ECO:0000313" key="2">
    <source>
        <dbReference type="EMBL" id="GIH96339.1"/>
    </source>
</evidence>
<evidence type="ECO:0000259" key="1">
    <source>
        <dbReference type="PROSITE" id="PS51819"/>
    </source>
</evidence>
<dbReference type="InterPro" id="IPR041581">
    <property type="entry name" value="Glyoxalase_6"/>
</dbReference>
<protein>
    <recommendedName>
        <fullName evidence="1">VOC domain-containing protein</fullName>
    </recommendedName>
</protein>
<dbReference type="InterPro" id="IPR037523">
    <property type="entry name" value="VOC_core"/>
</dbReference>
<accession>A0A8J3SQ46</accession>
<evidence type="ECO:0000313" key="3">
    <source>
        <dbReference type="Proteomes" id="UP000619788"/>
    </source>
</evidence>
<dbReference type="InterPro" id="IPR029068">
    <property type="entry name" value="Glyas_Bleomycin-R_OHBP_Dase"/>
</dbReference>
<dbReference type="SUPFAM" id="SSF54593">
    <property type="entry name" value="Glyoxalase/Bleomycin resistance protein/Dihydroxybiphenyl dioxygenase"/>
    <property type="match status" value="1"/>
</dbReference>
<reference evidence="2 3" key="1">
    <citation type="submission" date="2021-01" db="EMBL/GenBank/DDBJ databases">
        <title>Whole genome shotgun sequence of Planobispora siamensis NBRC 107568.</title>
        <authorList>
            <person name="Komaki H."/>
            <person name="Tamura T."/>
        </authorList>
    </citation>
    <scope>NUCLEOTIDE SEQUENCE [LARGE SCALE GENOMIC DNA]</scope>
    <source>
        <strain evidence="2 3">NBRC 107568</strain>
    </source>
</reference>
<dbReference type="AlphaFoldDB" id="A0A8J3SQ46"/>
<organism evidence="2 3">
    <name type="scientific">Planobispora siamensis</name>
    <dbReference type="NCBI Taxonomy" id="936338"/>
    <lineage>
        <taxon>Bacteria</taxon>
        <taxon>Bacillati</taxon>
        <taxon>Actinomycetota</taxon>
        <taxon>Actinomycetes</taxon>
        <taxon>Streptosporangiales</taxon>
        <taxon>Streptosporangiaceae</taxon>
        <taxon>Planobispora</taxon>
    </lineage>
</organism>
<sequence length="116" mass="12515">MKHAVVHWEIGGPDHGRLRDFYTGMFGWPTQTADENYTLVQPEQGPGGGIMRTGGTMPAYVTFYVEVDDLDKMLDRAVELGGARAVPPTKIGEGMEFALFTDPAGNLVGLMALAGE</sequence>
<comment type="caution">
    <text evidence="2">The sequence shown here is derived from an EMBL/GenBank/DDBJ whole genome shotgun (WGS) entry which is preliminary data.</text>
</comment>
<dbReference type="EMBL" id="BOOJ01000064">
    <property type="protein sequence ID" value="GIH96339.1"/>
    <property type="molecule type" value="Genomic_DNA"/>
</dbReference>
<dbReference type="Pfam" id="PF18029">
    <property type="entry name" value="Glyoxalase_6"/>
    <property type="match status" value="1"/>
</dbReference>
<dbReference type="Gene3D" id="3.10.180.10">
    <property type="entry name" value="2,3-Dihydroxybiphenyl 1,2-Dioxygenase, domain 1"/>
    <property type="match status" value="1"/>
</dbReference>
<dbReference type="CDD" id="cd07247">
    <property type="entry name" value="SgaA_N_like"/>
    <property type="match status" value="1"/>
</dbReference>
<dbReference type="Proteomes" id="UP000619788">
    <property type="component" value="Unassembled WGS sequence"/>
</dbReference>
<gene>
    <name evidence="2" type="ORF">Psi01_69690</name>
</gene>
<dbReference type="PANTHER" id="PTHR33993:SF2">
    <property type="entry name" value="VOC DOMAIN-CONTAINING PROTEIN"/>
    <property type="match status" value="1"/>
</dbReference>
<name>A0A8J3SQ46_9ACTN</name>
<feature type="domain" description="VOC" evidence="1">
    <location>
        <begin position="4"/>
        <end position="113"/>
    </location>
</feature>
<dbReference type="PROSITE" id="PS51819">
    <property type="entry name" value="VOC"/>
    <property type="match status" value="1"/>
</dbReference>
<dbReference type="PANTHER" id="PTHR33993">
    <property type="entry name" value="GLYOXALASE-RELATED"/>
    <property type="match status" value="1"/>
</dbReference>
<proteinExistence type="predicted"/>
<dbReference type="InterPro" id="IPR052164">
    <property type="entry name" value="Anthracycline_SecMetBiosynth"/>
</dbReference>
<dbReference type="RefSeq" id="WP_204068385.1">
    <property type="nucleotide sequence ID" value="NZ_BOOJ01000064.1"/>
</dbReference>
<keyword evidence="3" id="KW-1185">Reference proteome</keyword>